<protein>
    <recommendedName>
        <fullName evidence="4">DUF3592 domain-containing protein</fullName>
    </recommendedName>
</protein>
<feature type="transmembrane region" description="Helical" evidence="1">
    <location>
        <begin position="103"/>
        <end position="130"/>
    </location>
</feature>
<proteinExistence type="predicted"/>
<accession>A0A1I1B264</accession>
<name>A0A1I1B264_9CELL</name>
<evidence type="ECO:0008006" key="4">
    <source>
        <dbReference type="Google" id="ProtNLM"/>
    </source>
</evidence>
<evidence type="ECO:0000313" key="3">
    <source>
        <dbReference type="Proteomes" id="UP000199012"/>
    </source>
</evidence>
<reference evidence="2 3" key="1">
    <citation type="submission" date="2016-10" db="EMBL/GenBank/DDBJ databases">
        <authorList>
            <person name="de Groot N.N."/>
        </authorList>
    </citation>
    <scope>NUCLEOTIDE SEQUENCE [LARGE SCALE GENOMIC DNA]</scope>
    <source>
        <strain evidence="2 3">CGMCC 4.6945</strain>
    </source>
</reference>
<feature type="transmembrane region" description="Helical" evidence="1">
    <location>
        <begin position="24"/>
        <end position="45"/>
    </location>
</feature>
<dbReference type="Proteomes" id="UP000199012">
    <property type="component" value="Unassembled WGS sequence"/>
</dbReference>
<dbReference type="EMBL" id="FOKA01000030">
    <property type="protein sequence ID" value="SFB42720.1"/>
    <property type="molecule type" value="Genomic_DNA"/>
</dbReference>
<keyword evidence="1" id="KW-0812">Transmembrane</keyword>
<keyword evidence="3" id="KW-1185">Reference proteome</keyword>
<organism evidence="2 3">
    <name type="scientific">Cellulomonas marina</name>
    <dbReference type="NCBI Taxonomy" id="988821"/>
    <lineage>
        <taxon>Bacteria</taxon>
        <taxon>Bacillati</taxon>
        <taxon>Actinomycetota</taxon>
        <taxon>Actinomycetes</taxon>
        <taxon>Micrococcales</taxon>
        <taxon>Cellulomonadaceae</taxon>
        <taxon>Cellulomonas</taxon>
    </lineage>
</organism>
<gene>
    <name evidence="2" type="ORF">SAMN05421867_1302</name>
</gene>
<feature type="transmembrane region" description="Helical" evidence="1">
    <location>
        <begin position="51"/>
        <end position="83"/>
    </location>
</feature>
<feature type="transmembrane region" description="Helical" evidence="1">
    <location>
        <begin position="217"/>
        <end position="239"/>
    </location>
</feature>
<sequence>MLELPLALYADLDSGLMAARTRMIGAAVVLLGLGAGLGAGIAFVFGRSAEAGLAAGVIVSAALVVTYVLLMISLIAGSGLMALSRARIKVENDARGFPRRSRIVAASWVVAAFVGIASGFAAATLATMWVQERPYQGAVQQTSGTVLSWDDGHRYRVFQLQYEADGTVRIGEASVDELDLTVYSEVGDTVALEYPVEHPDRIRGAGRAAEGRDTNRAFAWISGIGAGVALACAATAVVVDRRRPLAARP</sequence>
<keyword evidence="1" id="KW-1133">Transmembrane helix</keyword>
<evidence type="ECO:0000256" key="1">
    <source>
        <dbReference type="SAM" id="Phobius"/>
    </source>
</evidence>
<dbReference type="AlphaFoldDB" id="A0A1I1B264"/>
<evidence type="ECO:0000313" key="2">
    <source>
        <dbReference type="EMBL" id="SFB42720.1"/>
    </source>
</evidence>
<keyword evidence="1" id="KW-0472">Membrane</keyword>